<reference evidence="2" key="1">
    <citation type="submission" date="2015-12" db="EMBL/GenBank/DDBJ databases">
        <title>Update maize B73 reference genome by single molecule sequencing technologies.</title>
        <authorList>
            <consortium name="Maize Genome Sequencing Project"/>
            <person name="Ware D."/>
        </authorList>
    </citation>
    <scope>NUCLEOTIDE SEQUENCE</scope>
    <source>
        <tissue evidence="2">Seedling</tissue>
    </source>
</reference>
<feature type="compositionally biased region" description="Low complexity" evidence="1">
    <location>
        <begin position="310"/>
        <end position="328"/>
    </location>
</feature>
<evidence type="ECO:0000256" key="1">
    <source>
        <dbReference type="SAM" id="MobiDB-lite"/>
    </source>
</evidence>
<feature type="compositionally biased region" description="Basic residues" evidence="1">
    <location>
        <begin position="240"/>
        <end position="251"/>
    </location>
</feature>
<feature type="compositionally biased region" description="Basic and acidic residues" evidence="1">
    <location>
        <begin position="371"/>
        <end position="385"/>
    </location>
</feature>
<evidence type="ECO:0000313" key="2">
    <source>
        <dbReference type="EMBL" id="AQK72766.1"/>
    </source>
</evidence>
<organism evidence="2">
    <name type="scientific">Zea mays</name>
    <name type="common">Maize</name>
    <dbReference type="NCBI Taxonomy" id="4577"/>
    <lineage>
        <taxon>Eukaryota</taxon>
        <taxon>Viridiplantae</taxon>
        <taxon>Streptophyta</taxon>
        <taxon>Embryophyta</taxon>
        <taxon>Tracheophyta</taxon>
        <taxon>Spermatophyta</taxon>
        <taxon>Magnoliopsida</taxon>
        <taxon>Liliopsida</taxon>
        <taxon>Poales</taxon>
        <taxon>Poaceae</taxon>
        <taxon>PACMAD clade</taxon>
        <taxon>Panicoideae</taxon>
        <taxon>Andropogonodae</taxon>
        <taxon>Andropogoneae</taxon>
        <taxon>Tripsacinae</taxon>
        <taxon>Zea</taxon>
    </lineage>
</organism>
<feature type="compositionally biased region" description="Basic residues" evidence="1">
    <location>
        <begin position="276"/>
        <end position="297"/>
    </location>
</feature>
<sequence length="630" mass="70475">MCTCPTPQASQRRNLRHRQRRAHAAVGGHPRGDAGAHQHPPPGLLRHPLRDPRGHHEAAQHRCQPLPAAPGHHHRVGRPGPALLHRRPHHGPPQRAGRHRRREEGGRRRGVQDRRHRGRLLQAQPQGGPRHRQRHVRGLRARGHRDVRRQRPGRPVGGPVRRLLRGHERQARVHGPPDPQAEAPPGVHRGRGHHGAHPGWQLLHEAGQEVERAGPAAEAQAGQVRAPHVAAVAGPPDRGHPRRHQVHRARGQLRERQPGHRRPPRQGAARRQLPGHPHRRVHGQRPPRHRQHRQAHVRAVLRARQRVLQQRAHLQPGRQPQPQPGLRLQGHRDRHGLLLLRAPVPGQPHHQPRAERGAAQPGRELPGPRLGQEDRRGDRHPEAHVVHLHRGAVPGRGPAPPRGEHQGVGEEHRDPGGQEGADHEPLGRALQRPLQREGADQRHRPRGRVHVRGGRGQRQPAADAEAARRAGGPRPQQRRRGAGALRVLQDHQVRGGAPRGAAPGGGGRPRGGRRGHRPRGEPDRGQPVVPAVPLRARGARLRVPDRREAQVPRRGVQQGVRRHQPGQARGPHARVPQGVGRQAAAHQRQVKNAKEKRREGRKYVEKKIKPVHVYVQIACRRSFFVVDFWL</sequence>
<dbReference type="GO" id="GO:0016829">
    <property type="term" value="F:lyase activity"/>
    <property type="evidence" value="ECO:0007669"/>
    <property type="project" value="UniProtKB-KW"/>
</dbReference>
<feature type="region of interest" description="Disordered" evidence="1">
    <location>
        <begin position="342"/>
        <end position="530"/>
    </location>
</feature>
<feature type="region of interest" description="Disordered" evidence="1">
    <location>
        <begin position="545"/>
        <end position="576"/>
    </location>
</feature>
<feature type="region of interest" description="Disordered" evidence="1">
    <location>
        <begin position="310"/>
        <end position="329"/>
    </location>
</feature>
<feature type="non-terminal residue" evidence="2">
    <location>
        <position position="630"/>
    </location>
</feature>
<dbReference type="EMBL" id="CM000781">
    <property type="protein sequence ID" value="AQK72766.1"/>
    <property type="molecule type" value="Genomic_DNA"/>
</dbReference>
<feature type="compositionally biased region" description="Basic residues" evidence="1">
    <location>
        <begin position="443"/>
        <end position="455"/>
    </location>
</feature>
<proteinExistence type="predicted"/>
<accession>A0A1D6HDL3</accession>
<gene>
    <name evidence="2" type="ORF">ZEAMMB73_Zm00001d017274</name>
</gene>
<feature type="compositionally biased region" description="Basic and acidic residues" evidence="1">
    <location>
        <begin position="402"/>
        <end position="426"/>
    </location>
</feature>
<feature type="compositionally biased region" description="Basic residues" evidence="1">
    <location>
        <begin position="84"/>
        <end position="101"/>
    </location>
</feature>
<protein>
    <submittedName>
        <fullName evidence="2">Phenylalanine ammonia-lyase</fullName>
    </submittedName>
</protein>
<feature type="compositionally biased region" description="Basic and acidic residues" evidence="1">
    <location>
        <begin position="102"/>
        <end position="113"/>
    </location>
</feature>
<feature type="compositionally biased region" description="Basic residues" evidence="1">
    <location>
        <begin position="13"/>
        <end position="23"/>
    </location>
</feature>
<feature type="region of interest" description="Disordered" evidence="1">
    <location>
        <begin position="1"/>
        <end position="297"/>
    </location>
</feature>
<keyword evidence="2" id="KW-0456">Lyase</keyword>
<feature type="compositionally biased region" description="Low complexity" evidence="1">
    <location>
        <begin position="457"/>
        <end position="475"/>
    </location>
</feature>
<feature type="compositionally biased region" description="Basic residues" evidence="1">
    <location>
        <begin position="129"/>
        <end position="152"/>
    </location>
</feature>
<dbReference type="AlphaFoldDB" id="A0A1D6HDL3"/>
<feature type="compositionally biased region" description="Basic and acidic residues" evidence="1">
    <location>
        <begin position="48"/>
        <end position="60"/>
    </location>
</feature>
<dbReference type="OMA" id="FQMAGAS"/>
<dbReference type="ExpressionAtlas" id="A0A1D6HDL3">
    <property type="expression patterns" value="baseline and differential"/>
</dbReference>
<name>A0A1D6HDL3_MAIZE</name>